<feature type="compositionally biased region" description="Basic residues" evidence="1">
    <location>
        <begin position="282"/>
        <end position="291"/>
    </location>
</feature>
<feature type="transmembrane region" description="Helical" evidence="2">
    <location>
        <begin position="253"/>
        <end position="275"/>
    </location>
</feature>
<dbReference type="EMBL" id="MU860076">
    <property type="protein sequence ID" value="KAK4239017.1"/>
    <property type="molecule type" value="Genomic_DNA"/>
</dbReference>
<comment type="caution">
    <text evidence="3">The sequence shown here is derived from an EMBL/GenBank/DDBJ whole genome shotgun (WGS) entry which is preliminary data.</text>
</comment>
<gene>
    <name evidence="3" type="ORF">C8A03DRAFT_14585</name>
</gene>
<reference evidence="3" key="2">
    <citation type="submission" date="2023-05" db="EMBL/GenBank/DDBJ databases">
        <authorList>
            <consortium name="Lawrence Berkeley National Laboratory"/>
            <person name="Steindorff A."/>
            <person name="Hensen N."/>
            <person name="Bonometti L."/>
            <person name="Westerberg I."/>
            <person name="Brannstrom I.O."/>
            <person name="Guillou S."/>
            <person name="Cros-Aarteil S."/>
            <person name="Calhoun S."/>
            <person name="Haridas S."/>
            <person name="Kuo A."/>
            <person name="Mondo S."/>
            <person name="Pangilinan J."/>
            <person name="Riley R."/>
            <person name="Labutti K."/>
            <person name="Andreopoulos B."/>
            <person name="Lipzen A."/>
            <person name="Chen C."/>
            <person name="Yanf M."/>
            <person name="Daum C."/>
            <person name="Ng V."/>
            <person name="Clum A."/>
            <person name="Ohm R."/>
            <person name="Martin F."/>
            <person name="Silar P."/>
            <person name="Natvig D."/>
            <person name="Lalanne C."/>
            <person name="Gautier V."/>
            <person name="Ament-Velasquez S.L."/>
            <person name="Kruys A."/>
            <person name="Hutchinson M.I."/>
            <person name="Powell A.J."/>
            <person name="Barry K."/>
            <person name="Miller A.N."/>
            <person name="Grigoriev I.V."/>
            <person name="Debuchy R."/>
            <person name="Gladieux P."/>
            <person name="Thoren M.H."/>
            <person name="Johannesson H."/>
        </authorList>
    </citation>
    <scope>NUCLEOTIDE SEQUENCE</scope>
    <source>
        <strain evidence="3">CBS 532.94</strain>
    </source>
</reference>
<feature type="region of interest" description="Disordered" evidence="1">
    <location>
        <begin position="363"/>
        <end position="485"/>
    </location>
</feature>
<evidence type="ECO:0000313" key="4">
    <source>
        <dbReference type="Proteomes" id="UP001303760"/>
    </source>
</evidence>
<feature type="compositionally biased region" description="Polar residues" evidence="1">
    <location>
        <begin position="307"/>
        <end position="320"/>
    </location>
</feature>
<feature type="compositionally biased region" description="Polar residues" evidence="1">
    <location>
        <begin position="228"/>
        <end position="238"/>
    </location>
</feature>
<feature type="region of interest" description="Disordered" evidence="1">
    <location>
        <begin position="282"/>
        <end position="343"/>
    </location>
</feature>
<protein>
    <submittedName>
        <fullName evidence="3">Uncharacterized protein</fullName>
    </submittedName>
</protein>
<feature type="compositionally biased region" description="Low complexity" evidence="1">
    <location>
        <begin position="427"/>
        <end position="444"/>
    </location>
</feature>
<evidence type="ECO:0000256" key="2">
    <source>
        <dbReference type="SAM" id="Phobius"/>
    </source>
</evidence>
<name>A0AAN7CD17_9PEZI</name>
<reference evidence="3" key="1">
    <citation type="journal article" date="2023" name="Mol. Phylogenet. Evol.">
        <title>Genome-scale phylogeny and comparative genomics of the fungal order Sordariales.</title>
        <authorList>
            <person name="Hensen N."/>
            <person name="Bonometti L."/>
            <person name="Westerberg I."/>
            <person name="Brannstrom I.O."/>
            <person name="Guillou S."/>
            <person name="Cros-Aarteil S."/>
            <person name="Calhoun S."/>
            <person name="Haridas S."/>
            <person name="Kuo A."/>
            <person name="Mondo S."/>
            <person name="Pangilinan J."/>
            <person name="Riley R."/>
            <person name="LaButti K."/>
            <person name="Andreopoulos B."/>
            <person name="Lipzen A."/>
            <person name="Chen C."/>
            <person name="Yan M."/>
            <person name="Daum C."/>
            <person name="Ng V."/>
            <person name="Clum A."/>
            <person name="Steindorff A."/>
            <person name="Ohm R.A."/>
            <person name="Martin F."/>
            <person name="Silar P."/>
            <person name="Natvig D.O."/>
            <person name="Lalanne C."/>
            <person name="Gautier V."/>
            <person name="Ament-Velasquez S.L."/>
            <person name="Kruys A."/>
            <person name="Hutchinson M.I."/>
            <person name="Powell A.J."/>
            <person name="Barry K."/>
            <person name="Miller A.N."/>
            <person name="Grigoriev I.V."/>
            <person name="Debuchy R."/>
            <person name="Gladieux P."/>
            <person name="Hiltunen Thoren M."/>
            <person name="Johannesson H."/>
        </authorList>
    </citation>
    <scope>NUCLEOTIDE SEQUENCE</scope>
    <source>
        <strain evidence="3">CBS 532.94</strain>
    </source>
</reference>
<keyword evidence="2" id="KW-0812">Transmembrane</keyword>
<feature type="compositionally biased region" description="Basic and acidic residues" evidence="1">
    <location>
        <begin position="382"/>
        <end position="392"/>
    </location>
</feature>
<feature type="region of interest" description="Disordered" evidence="1">
    <location>
        <begin position="178"/>
        <end position="245"/>
    </location>
</feature>
<feature type="compositionally biased region" description="Polar residues" evidence="1">
    <location>
        <begin position="453"/>
        <end position="463"/>
    </location>
</feature>
<dbReference type="Proteomes" id="UP001303760">
    <property type="component" value="Unassembled WGS sequence"/>
</dbReference>
<accession>A0AAN7CD17</accession>
<keyword evidence="4" id="KW-1185">Reference proteome</keyword>
<evidence type="ECO:0000313" key="3">
    <source>
        <dbReference type="EMBL" id="KAK4239017.1"/>
    </source>
</evidence>
<feature type="compositionally biased region" description="Low complexity" evidence="1">
    <location>
        <begin position="194"/>
        <end position="208"/>
    </location>
</feature>
<proteinExistence type="predicted"/>
<organism evidence="3 4">
    <name type="scientific">Achaetomium macrosporum</name>
    <dbReference type="NCBI Taxonomy" id="79813"/>
    <lineage>
        <taxon>Eukaryota</taxon>
        <taxon>Fungi</taxon>
        <taxon>Dikarya</taxon>
        <taxon>Ascomycota</taxon>
        <taxon>Pezizomycotina</taxon>
        <taxon>Sordariomycetes</taxon>
        <taxon>Sordariomycetidae</taxon>
        <taxon>Sordariales</taxon>
        <taxon>Chaetomiaceae</taxon>
        <taxon>Achaetomium</taxon>
    </lineage>
</organism>
<evidence type="ECO:0000256" key="1">
    <source>
        <dbReference type="SAM" id="MobiDB-lite"/>
    </source>
</evidence>
<sequence length="485" mass="50417">MSAPTAVHGGTAPLAALTSVFTPPCSPTWLLTATSLPSQYPAFPTTGPTSCDPPSWRTNIARAGFHYYSPAICPRGFVVGPSCGLTKTRTAEGFPAVASGETVVYCVPIGLTCTTDTSDFRGGVWGFARDATTFGALVTVGPALQIRWVEADLTMLETHPLTPGLKLARTESGSKATAVSSARAITKGPETRPTASSSSTATLITDTDTGPENSLTLIWGTPDPTASLGASNTASSNSDGRGGLGKLDRGTSIVVIVVVTVVAGIALWTAAFLLIRRYKRRAGKRNGRSRKKGDEAGPDQGGRDTKANSGIPKSTASPDSTPELDSGSPAIGSTPNPAELEGDMLIQPPVKPWVNQTSWLKAPSQYRPQQSPTHLAKSTRRTVRESFGEKVNDPAAALGRLKIPNPLSAGRPSPHSPSPRAGNFWRLARSPRSPSAAAGGSLSAQLPKPSPRSVPSGNASRASTPGRAQPGWQDGSESTQRDALP</sequence>
<dbReference type="AlphaFoldDB" id="A0AAN7CD17"/>
<keyword evidence="2" id="KW-0472">Membrane</keyword>
<keyword evidence="2" id="KW-1133">Transmembrane helix</keyword>